<dbReference type="AlphaFoldDB" id="A0A067PRE9"/>
<accession>A0A067PRE9</accession>
<keyword evidence="1" id="KW-0812">Transmembrane</keyword>
<dbReference type="HOGENOM" id="CLU_2210434_0_0_1"/>
<evidence type="ECO:0000313" key="3">
    <source>
        <dbReference type="Proteomes" id="UP000027265"/>
    </source>
</evidence>
<evidence type="ECO:0000313" key="2">
    <source>
        <dbReference type="EMBL" id="KDQ57344.1"/>
    </source>
</evidence>
<evidence type="ECO:0000256" key="1">
    <source>
        <dbReference type="SAM" id="Phobius"/>
    </source>
</evidence>
<sequence length="107" mass="12079">MYLRLCIDGSDDLIHSRLVTTHAHRSLSLARLSYDLHLSFVARYPKPRPTRSNATSTKRHLSIPLLHPSSLQASNSLTIIKYFQTVVSWTACSLGTLMIIIPTFFPL</sequence>
<name>A0A067PRE9_9AGAM</name>
<gene>
    <name evidence="2" type="ORF">JAAARDRAFT_157558</name>
</gene>
<proteinExistence type="predicted"/>
<reference evidence="3" key="1">
    <citation type="journal article" date="2014" name="Proc. Natl. Acad. Sci. U.S.A.">
        <title>Extensive sampling of basidiomycete genomes demonstrates inadequacy of the white-rot/brown-rot paradigm for wood decay fungi.</title>
        <authorList>
            <person name="Riley R."/>
            <person name="Salamov A.A."/>
            <person name="Brown D.W."/>
            <person name="Nagy L.G."/>
            <person name="Floudas D."/>
            <person name="Held B.W."/>
            <person name="Levasseur A."/>
            <person name="Lombard V."/>
            <person name="Morin E."/>
            <person name="Otillar R."/>
            <person name="Lindquist E.A."/>
            <person name="Sun H."/>
            <person name="LaButti K.M."/>
            <person name="Schmutz J."/>
            <person name="Jabbour D."/>
            <person name="Luo H."/>
            <person name="Baker S.E."/>
            <person name="Pisabarro A.G."/>
            <person name="Walton J.D."/>
            <person name="Blanchette R.A."/>
            <person name="Henrissat B."/>
            <person name="Martin F."/>
            <person name="Cullen D."/>
            <person name="Hibbett D.S."/>
            <person name="Grigoriev I.V."/>
        </authorList>
    </citation>
    <scope>NUCLEOTIDE SEQUENCE [LARGE SCALE GENOMIC DNA]</scope>
    <source>
        <strain evidence="3">MUCL 33604</strain>
    </source>
</reference>
<organism evidence="2 3">
    <name type="scientific">Jaapia argillacea MUCL 33604</name>
    <dbReference type="NCBI Taxonomy" id="933084"/>
    <lineage>
        <taxon>Eukaryota</taxon>
        <taxon>Fungi</taxon>
        <taxon>Dikarya</taxon>
        <taxon>Basidiomycota</taxon>
        <taxon>Agaricomycotina</taxon>
        <taxon>Agaricomycetes</taxon>
        <taxon>Agaricomycetidae</taxon>
        <taxon>Jaapiales</taxon>
        <taxon>Jaapiaceae</taxon>
        <taxon>Jaapia</taxon>
    </lineage>
</organism>
<feature type="transmembrane region" description="Helical" evidence="1">
    <location>
        <begin position="86"/>
        <end position="105"/>
    </location>
</feature>
<dbReference type="InParanoid" id="A0A067PRE9"/>
<keyword evidence="1" id="KW-0472">Membrane</keyword>
<protein>
    <submittedName>
        <fullName evidence="2">Uncharacterized protein</fullName>
    </submittedName>
</protein>
<keyword evidence="1" id="KW-1133">Transmembrane helix</keyword>
<dbReference type="Proteomes" id="UP000027265">
    <property type="component" value="Unassembled WGS sequence"/>
</dbReference>
<keyword evidence="3" id="KW-1185">Reference proteome</keyword>
<dbReference type="EMBL" id="KL197720">
    <property type="protein sequence ID" value="KDQ57344.1"/>
    <property type="molecule type" value="Genomic_DNA"/>
</dbReference>